<dbReference type="PANTHER" id="PTHR43278:SF4">
    <property type="entry name" value="NAD(P)H-DEPENDENT FMN-CONTAINING OXIDOREDUCTASE YWQN-RELATED"/>
    <property type="match status" value="1"/>
</dbReference>
<gene>
    <name evidence="4" type="ORF">S06H3_13654</name>
</gene>
<reference evidence="4" key="1">
    <citation type="journal article" date="2014" name="Front. Microbiol.">
        <title>High frequency of phylogenetically diverse reductive dehalogenase-homologous genes in deep subseafloor sedimentary metagenomes.</title>
        <authorList>
            <person name="Kawai M."/>
            <person name="Futagami T."/>
            <person name="Toyoda A."/>
            <person name="Takaki Y."/>
            <person name="Nishi S."/>
            <person name="Hori S."/>
            <person name="Arai W."/>
            <person name="Tsubouchi T."/>
            <person name="Morono Y."/>
            <person name="Uchiyama I."/>
            <person name="Ito T."/>
            <person name="Fujiyama A."/>
            <person name="Inagaki F."/>
            <person name="Takami H."/>
        </authorList>
    </citation>
    <scope>NUCLEOTIDE SEQUENCE</scope>
    <source>
        <strain evidence="4">Expedition CK06-06</strain>
    </source>
</reference>
<dbReference type="EMBL" id="BARV01006669">
    <property type="protein sequence ID" value="GAI15766.1"/>
    <property type="molecule type" value="Genomic_DNA"/>
</dbReference>
<dbReference type="AlphaFoldDB" id="X1MCE3"/>
<feature type="domain" description="NADPH-dependent FMN reductase-like" evidence="3">
    <location>
        <begin position="1"/>
        <end position="95"/>
    </location>
</feature>
<keyword evidence="1" id="KW-0285">Flavoprotein</keyword>
<comment type="caution">
    <text evidence="4">The sequence shown here is derived from an EMBL/GenBank/DDBJ whole genome shotgun (WGS) entry which is preliminary data.</text>
</comment>
<proteinExistence type="predicted"/>
<protein>
    <recommendedName>
        <fullName evidence="3">NADPH-dependent FMN reductase-like domain-containing protein</fullName>
    </recommendedName>
</protein>
<dbReference type="GO" id="GO:0016491">
    <property type="term" value="F:oxidoreductase activity"/>
    <property type="evidence" value="ECO:0007669"/>
    <property type="project" value="InterPro"/>
</dbReference>
<dbReference type="InterPro" id="IPR051796">
    <property type="entry name" value="ISF_SsuE-like"/>
</dbReference>
<dbReference type="InterPro" id="IPR005025">
    <property type="entry name" value="FMN_Rdtase-like_dom"/>
</dbReference>
<name>X1MCE3_9ZZZZ</name>
<organism evidence="4">
    <name type="scientific">marine sediment metagenome</name>
    <dbReference type="NCBI Taxonomy" id="412755"/>
    <lineage>
        <taxon>unclassified sequences</taxon>
        <taxon>metagenomes</taxon>
        <taxon>ecological metagenomes</taxon>
    </lineage>
</organism>
<dbReference type="Pfam" id="PF03358">
    <property type="entry name" value="FMN_red"/>
    <property type="match status" value="1"/>
</dbReference>
<evidence type="ECO:0000259" key="3">
    <source>
        <dbReference type="Pfam" id="PF03358"/>
    </source>
</evidence>
<evidence type="ECO:0000256" key="1">
    <source>
        <dbReference type="ARBA" id="ARBA00022630"/>
    </source>
</evidence>
<feature type="non-terminal residue" evidence="4">
    <location>
        <position position="95"/>
    </location>
</feature>
<dbReference type="Gene3D" id="3.40.50.360">
    <property type="match status" value="1"/>
</dbReference>
<accession>X1MCE3</accession>
<evidence type="ECO:0000313" key="4">
    <source>
        <dbReference type="EMBL" id="GAI15766.1"/>
    </source>
</evidence>
<dbReference type="PANTHER" id="PTHR43278">
    <property type="entry name" value="NAD(P)H-DEPENDENT FMN-CONTAINING OXIDOREDUCTASE YWQN-RELATED"/>
    <property type="match status" value="1"/>
</dbReference>
<dbReference type="SUPFAM" id="SSF52218">
    <property type="entry name" value="Flavoproteins"/>
    <property type="match status" value="1"/>
</dbReference>
<keyword evidence="2" id="KW-0288">FMN</keyword>
<dbReference type="InterPro" id="IPR029039">
    <property type="entry name" value="Flavoprotein-like_sf"/>
</dbReference>
<sequence>MKLVAIVGSPRLKGNTNYLVDQALNEAAKLGAQTEKIVLSQYQVNPCLGHDDCASFESCQQKDDTGWILDRFREADGVILATPVYYYNVSAQMKA</sequence>
<evidence type="ECO:0000256" key="2">
    <source>
        <dbReference type="ARBA" id="ARBA00022643"/>
    </source>
</evidence>